<evidence type="ECO:0000259" key="2">
    <source>
        <dbReference type="Pfam" id="PF15492"/>
    </source>
</evidence>
<dbReference type="RefSeq" id="XP_007440409.1">
    <property type="nucleotide sequence ID" value="XM_007440347.2"/>
</dbReference>
<keyword evidence="3" id="KW-1185">Reference proteome</keyword>
<evidence type="ECO:0000313" key="4">
    <source>
        <dbReference type="RefSeq" id="XP_007440409.1"/>
    </source>
</evidence>
<dbReference type="SUPFAM" id="SSF50969">
    <property type="entry name" value="YVTN repeat-like/Quinoprotein amine dehydrogenase"/>
    <property type="match status" value="1"/>
</dbReference>
<dbReference type="Gene3D" id="2.130.10.10">
    <property type="entry name" value="YVTN repeat-like/Quinoprotein amine dehydrogenase"/>
    <property type="match status" value="1"/>
</dbReference>
<dbReference type="Proteomes" id="UP000695026">
    <property type="component" value="Unplaced"/>
</dbReference>
<dbReference type="AlphaFoldDB" id="A0A9F2R971"/>
<feature type="non-terminal residue" evidence="4">
    <location>
        <position position="1239"/>
    </location>
</feature>
<dbReference type="InterPro" id="IPR015943">
    <property type="entry name" value="WD40/YVTN_repeat-like_dom_sf"/>
</dbReference>
<evidence type="ECO:0000313" key="3">
    <source>
        <dbReference type="Proteomes" id="UP000695026"/>
    </source>
</evidence>
<dbReference type="InterPro" id="IPR011044">
    <property type="entry name" value="Quino_amine_DH_bsu"/>
</dbReference>
<feature type="compositionally biased region" description="Basic and acidic residues" evidence="1">
    <location>
        <begin position="1"/>
        <end position="19"/>
    </location>
</feature>
<dbReference type="GO" id="GO:0000149">
    <property type="term" value="F:SNARE binding"/>
    <property type="evidence" value="ECO:0007669"/>
    <property type="project" value="TreeGrafter"/>
</dbReference>
<name>A0A9F2R971_PYTBI</name>
<dbReference type="PANTHER" id="PTHR15922">
    <property type="entry name" value="NEUROBLASTOMA-AMPLIFIED SEQUENCE"/>
    <property type="match status" value="1"/>
</dbReference>
<dbReference type="PANTHER" id="PTHR15922:SF2">
    <property type="entry name" value="NBAS SUBUNIT OF NRZ TETHERING COMPLEX"/>
    <property type="match status" value="1"/>
</dbReference>
<gene>
    <name evidence="4" type="primary">LOC103067880</name>
</gene>
<dbReference type="Pfam" id="PF15492">
    <property type="entry name" value="Nbas_N"/>
    <property type="match status" value="1"/>
</dbReference>
<dbReference type="OMA" id="PHWLAII"/>
<dbReference type="GeneID" id="103067880"/>
<evidence type="ECO:0000256" key="1">
    <source>
        <dbReference type="SAM" id="MobiDB-lite"/>
    </source>
</evidence>
<feature type="domain" description="Neuroblastoma-amplified sequence N-terminal" evidence="2">
    <location>
        <begin position="96"/>
        <end position="378"/>
    </location>
</feature>
<feature type="compositionally biased region" description="Acidic residues" evidence="1">
    <location>
        <begin position="470"/>
        <end position="484"/>
    </location>
</feature>
<dbReference type="OrthoDB" id="19988at2759"/>
<reference evidence="4" key="1">
    <citation type="submission" date="2025-08" db="UniProtKB">
        <authorList>
            <consortium name="RefSeq"/>
        </authorList>
    </citation>
    <scope>IDENTIFICATION</scope>
    <source>
        <tissue evidence="4">Liver</tissue>
    </source>
</reference>
<organism evidence="3 4">
    <name type="scientific">Python bivittatus</name>
    <name type="common">Burmese python</name>
    <name type="synonym">Python molurus bivittatus</name>
    <dbReference type="NCBI Taxonomy" id="176946"/>
    <lineage>
        <taxon>Eukaryota</taxon>
        <taxon>Metazoa</taxon>
        <taxon>Chordata</taxon>
        <taxon>Craniata</taxon>
        <taxon>Vertebrata</taxon>
        <taxon>Euteleostomi</taxon>
        <taxon>Lepidosauria</taxon>
        <taxon>Squamata</taxon>
        <taxon>Bifurcata</taxon>
        <taxon>Unidentata</taxon>
        <taxon>Episquamata</taxon>
        <taxon>Toxicofera</taxon>
        <taxon>Serpentes</taxon>
        <taxon>Henophidia</taxon>
        <taxon>Pythonidae</taxon>
        <taxon>Python</taxon>
    </lineage>
</organism>
<accession>A0A9F2R971</accession>
<dbReference type="GO" id="GO:0070939">
    <property type="term" value="C:Dsl1/NZR complex"/>
    <property type="evidence" value="ECO:0007669"/>
    <property type="project" value="TreeGrafter"/>
</dbReference>
<feature type="region of interest" description="Disordered" evidence="1">
    <location>
        <begin position="1"/>
        <end position="25"/>
    </location>
</feature>
<sequence length="1239" mass="141824">MAAARGKKEESSGCKTRKEEDEEDGEDNILYDLLINTEWPPENEVQPRGSRKHCASFIITRMIMGPALFLRHFWCSSAKSSLPVGFVRLVSKQMNWHLELASNGKLLAVVQDQTIEIRSAKDEFGSVIGKCQVPKDPNPQWRCVAWSHDCTLLAYGESTGTVRVFDLVGSELLLIQPDTSFPGDLTDAIAGLIFLEYKASAQWSAELLVINYRGELKSYLVSVGTNQSYQESHVFNFSKHYINGITGVVYHPAHRLLIIGGCEVDDDGAGMSKAGSCGLSVWRVLSGSPYYKQVTNYEDDVGIAKKSSLFKIFHLSFYNRQGSEKDGIFKMSLSPDNTRLAVIHFSGKLTIWRIPSLKQQGEWEQSDQPGYDEIKPEWKLSLEKRKKIKDKASFYPLIDINWWGENAVILARGSGALTVSSVKNLKNLLGKSCEWFESSPQVTSAHDGGFLCLECEVKFASKRSRSDRPGDEDEGEDDSDSDDEMSAKARYFGYLKQGLYFVTEMERFAPPRKRPRTIMKNYRLVNLRSTTPEELYQRKIDNEEYGEALSLAQTYELDSDLVYQRQWRKSAVSVASIQDYLSKIKKRSWVLHECLERVPENVDAAKELLQYGLKGTDLEALIATGKREDGGRFILPGDVDIDELLYEEFLTPEEEAEYRKEQEAIKRQKLLESVNFSKLTLEQKELCRSRLKLLTYLDRLATYEEILGGPHAAEQNYDAEFFRKFRNQNIVLSARTYARESNVRGLEILFTYHGSDLLPYRLPILSNFPETTSPHEYSFLLPEACYRESALEIVPWSEKKHREEDWCEGPLCKLTIDPVIQDESEILFDSQPELLKYRTTDLSINLVTDWYWKRAEEIENYSMQVDCALSLVRLGMERNIPGLRSLCDDLVTLETLVYETGCDITLKLKELQQMENIEKLRLLMSNSSEDRYVKNAYQWMVPFLHRCENESPGIANKLLREYLVTLAKEDLTFPLKIFEHSKPSGQQKIISDEVLLMMIALECIYGCRRDDQLSLCYDILECLPPRGLSPETDITNNLHNKIDELEQILRVSEFLEKHGLQKPVSFVKDTQNSPEEAQKLMIRLTRHTAKKQPSVNEKYWMGLLQDMLAMQKNVYTCLGSDTCYEIFTESLLCSSLLENIHLAGQMMHCSIWSIDPPVSVVSKGKLQYRISYEKSIELVLAASREYFNSSTSLTDTCMDLARSCLQLISDCPPIIQEELDLIRALSYFEEFGVKILPLQ</sequence>
<dbReference type="InterPro" id="IPR029145">
    <property type="entry name" value="NBAS_N"/>
</dbReference>
<feature type="region of interest" description="Disordered" evidence="1">
    <location>
        <begin position="463"/>
        <end position="484"/>
    </location>
</feature>
<protein>
    <submittedName>
        <fullName evidence="4">Neuroblastoma-amplified sequence</fullName>
    </submittedName>
</protein>
<dbReference type="KEGG" id="pbi:103067880"/>
<proteinExistence type="predicted"/>
<dbReference type="GO" id="GO:0006890">
    <property type="term" value="P:retrograde vesicle-mediated transport, Golgi to endoplasmic reticulum"/>
    <property type="evidence" value="ECO:0007669"/>
    <property type="project" value="TreeGrafter"/>
</dbReference>